<dbReference type="AlphaFoldDB" id="A0A1F5Z8D7"/>
<feature type="transmembrane region" description="Helical" evidence="1">
    <location>
        <begin position="68"/>
        <end position="89"/>
    </location>
</feature>
<name>A0A1F5Z8D7_9BACT</name>
<keyword evidence="1" id="KW-0472">Membrane</keyword>
<evidence type="ECO:0000256" key="1">
    <source>
        <dbReference type="SAM" id="Phobius"/>
    </source>
</evidence>
<organism evidence="2 3">
    <name type="scientific">Candidatus Gottesmanbacteria bacterium RBG_16_43_7</name>
    <dbReference type="NCBI Taxonomy" id="1798373"/>
    <lineage>
        <taxon>Bacteria</taxon>
        <taxon>Candidatus Gottesmaniibacteriota</taxon>
    </lineage>
</organism>
<feature type="transmembrane region" description="Helical" evidence="1">
    <location>
        <begin position="178"/>
        <end position="199"/>
    </location>
</feature>
<dbReference type="EMBL" id="MFJC01000067">
    <property type="protein sequence ID" value="OGG08437.1"/>
    <property type="molecule type" value="Genomic_DNA"/>
</dbReference>
<evidence type="ECO:0000313" key="3">
    <source>
        <dbReference type="Proteomes" id="UP000176854"/>
    </source>
</evidence>
<evidence type="ECO:0000313" key="2">
    <source>
        <dbReference type="EMBL" id="OGG08437.1"/>
    </source>
</evidence>
<protein>
    <submittedName>
        <fullName evidence="2">Uncharacterized protein</fullName>
    </submittedName>
</protein>
<accession>A0A1F5Z8D7</accession>
<gene>
    <name evidence="2" type="ORF">A2154_01050</name>
</gene>
<dbReference type="Proteomes" id="UP000176854">
    <property type="component" value="Unassembled WGS sequence"/>
</dbReference>
<feature type="transmembrane region" description="Helical" evidence="1">
    <location>
        <begin position="133"/>
        <end position="152"/>
    </location>
</feature>
<comment type="caution">
    <text evidence="2">The sequence shown here is derived from an EMBL/GenBank/DDBJ whole genome shotgun (WGS) entry which is preliminary data.</text>
</comment>
<feature type="transmembrane region" description="Helical" evidence="1">
    <location>
        <begin position="101"/>
        <end position="121"/>
    </location>
</feature>
<reference evidence="2 3" key="1">
    <citation type="journal article" date="2016" name="Nat. Commun.">
        <title>Thousands of microbial genomes shed light on interconnected biogeochemical processes in an aquifer system.</title>
        <authorList>
            <person name="Anantharaman K."/>
            <person name="Brown C.T."/>
            <person name="Hug L.A."/>
            <person name="Sharon I."/>
            <person name="Castelle C.J."/>
            <person name="Probst A.J."/>
            <person name="Thomas B.C."/>
            <person name="Singh A."/>
            <person name="Wilkins M.J."/>
            <person name="Karaoz U."/>
            <person name="Brodie E.L."/>
            <person name="Williams K.H."/>
            <person name="Hubbard S.S."/>
            <person name="Banfield J.F."/>
        </authorList>
    </citation>
    <scope>NUCLEOTIDE SEQUENCE [LARGE SCALE GENOMIC DNA]</scope>
</reference>
<feature type="transmembrane region" description="Helical" evidence="1">
    <location>
        <begin position="26"/>
        <end position="48"/>
    </location>
</feature>
<keyword evidence="1" id="KW-1133">Transmembrane helix</keyword>
<keyword evidence="1" id="KW-0812">Transmembrane</keyword>
<sequence length="202" mass="22417">MPFGFVAVPVTDQEDARCNQLPLWNLSLFGSIGICINILLLALGYLLASADIGSWSVFGRTLLLINGFLVLSNMIPLWNLDAMLFMSFIFKSLKREYRRTYFLIITNIALIILVCLINIRANSGWLALGNFLLYWKWSLTLILIVAGSLLCMRKTNNAAAISTAVNISESQLMTHRQVAVLTAVYLSLVILTLFLLGGVQVA</sequence>
<proteinExistence type="predicted"/>